<feature type="region of interest" description="Disordered" evidence="1">
    <location>
        <begin position="46"/>
        <end position="74"/>
    </location>
</feature>
<evidence type="ECO:0000256" key="1">
    <source>
        <dbReference type="SAM" id="MobiDB-lite"/>
    </source>
</evidence>
<evidence type="ECO:0008006" key="5">
    <source>
        <dbReference type="Google" id="ProtNLM"/>
    </source>
</evidence>
<dbReference type="AlphaFoldDB" id="A0AAD7BLY1"/>
<reference evidence="3" key="1">
    <citation type="submission" date="2023-03" db="EMBL/GenBank/DDBJ databases">
        <title>Massive genome expansion in bonnet fungi (Mycena s.s.) driven by repeated elements and novel gene families across ecological guilds.</title>
        <authorList>
            <consortium name="Lawrence Berkeley National Laboratory"/>
            <person name="Harder C.B."/>
            <person name="Miyauchi S."/>
            <person name="Viragh M."/>
            <person name="Kuo A."/>
            <person name="Thoen E."/>
            <person name="Andreopoulos B."/>
            <person name="Lu D."/>
            <person name="Skrede I."/>
            <person name="Drula E."/>
            <person name="Henrissat B."/>
            <person name="Morin E."/>
            <person name="Kohler A."/>
            <person name="Barry K."/>
            <person name="LaButti K."/>
            <person name="Morin E."/>
            <person name="Salamov A."/>
            <person name="Lipzen A."/>
            <person name="Mereny Z."/>
            <person name="Hegedus B."/>
            <person name="Baldrian P."/>
            <person name="Stursova M."/>
            <person name="Weitz H."/>
            <person name="Taylor A."/>
            <person name="Grigoriev I.V."/>
            <person name="Nagy L.G."/>
            <person name="Martin F."/>
            <person name="Kauserud H."/>
        </authorList>
    </citation>
    <scope>NUCLEOTIDE SEQUENCE</scope>
    <source>
        <strain evidence="3">9284</strain>
    </source>
</reference>
<accession>A0AAD7BLY1</accession>
<protein>
    <recommendedName>
        <fullName evidence="5">Secreted protein</fullName>
    </recommendedName>
</protein>
<keyword evidence="4" id="KW-1185">Reference proteome</keyword>
<feature type="chain" id="PRO_5041898124" description="Secreted protein" evidence="2">
    <location>
        <begin position="17"/>
        <end position="156"/>
    </location>
</feature>
<organism evidence="3 4">
    <name type="scientific">Roridomyces roridus</name>
    <dbReference type="NCBI Taxonomy" id="1738132"/>
    <lineage>
        <taxon>Eukaryota</taxon>
        <taxon>Fungi</taxon>
        <taxon>Dikarya</taxon>
        <taxon>Basidiomycota</taxon>
        <taxon>Agaricomycotina</taxon>
        <taxon>Agaricomycetes</taxon>
        <taxon>Agaricomycetidae</taxon>
        <taxon>Agaricales</taxon>
        <taxon>Marasmiineae</taxon>
        <taxon>Mycenaceae</taxon>
        <taxon>Roridomyces</taxon>
    </lineage>
</organism>
<dbReference type="Proteomes" id="UP001221142">
    <property type="component" value="Unassembled WGS sequence"/>
</dbReference>
<evidence type="ECO:0000313" key="4">
    <source>
        <dbReference type="Proteomes" id="UP001221142"/>
    </source>
</evidence>
<dbReference type="EMBL" id="JARKIF010000013">
    <property type="protein sequence ID" value="KAJ7624750.1"/>
    <property type="molecule type" value="Genomic_DNA"/>
</dbReference>
<evidence type="ECO:0000256" key="2">
    <source>
        <dbReference type="SAM" id="SignalP"/>
    </source>
</evidence>
<comment type="caution">
    <text evidence="3">The sequence shown here is derived from an EMBL/GenBank/DDBJ whole genome shotgun (WGS) entry which is preliminary data.</text>
</comment>
<name>A0AAD7BLY1_9AGAR</name>
<feature type="signal peptide" evidence="2">
    <location>
        <begin position="1"/>
        <end position="16"/>
    </location>
</feature>
<evidence type="ECO:0000313" key="3">
    <source>
        <dbReference type="EMBL" id="KAJ7624750.1"/>
    </source>
</evidence>
<keyword evidence="2" id="KW-0732">Signal</keyword>
<proteinExistence type="predicted"/>
<feature type="compositionally biased region" description="Basic residues" evidence="1">
    <location>
        <begin position="46"/>
        <end position="55"/>
    </location>
</feature>
<sequence length="156" mass="17910">MAPSVVGVIWIWTAFAKPSPLCSRTLHTLTPRIRQVWHHGNPATWHRRPRHHLPPHHTTPESLHAQPRSESAPHCRPLSLRPTLPFVPVFNARCIFKYQAACSGLAFNVVNRRERGTPHSRLISPLPTYHRRRRRRTGMSPCFQPTPSHAIFENPA</sequence>
<gene>
    <name evidence="3" type="ORF">FB45DRAFT_924151</name>
</gene>